<gene>
    <name evidence="2" type="ORF">CIRG_07961</name>
</gene>
<dbReference type="EMBL" id="DS028097">
    <property type="protein sequence ID" value="KMP08280.1"/>
    <property type="molecule type" value="Genomic_DNA"/>
</dbReference>
<evidence type="ECO:0000313" key="3">
    <source>
        <dbReference type="Proteomes" id="UP000054565"/>
    </source>
</evidence>
<proteinExistence type="predicted"/>
<evidence type="ECO:0000313" key="2">
    <source>
        <dbReference type="EMBL" id="KMP08280.1"/>
    </source>
</evidence>
<sequence>MARCPVPTHRANGDEEPGWDPLSQQQTSSQREKKSNLEYCPNLQEHFLLHLHSSTVRRSAQLDQPSLHCSTARLFHCMPSSIQLSTTVRVLAKLGHWDREGLQTPLDLHAMDAQALPN</sequence>
<dbReference type="Proteomes" id="UP000054565">
    <property type="component" value="Unassembled WGS sequence"/>
</dbReference>
<name>A0A0J6YKR8_COCIT</name>
<protein>
    <submittedName>
        <fullName evidence="2">Uncharacterized protein</fullName>
    </submittedName>
</protein>
<feature type="region of interest" description="Disordered" evidence="1">
    <location>
        <begin position="1"/>
        <end position="36"/>
    </location>
</feature>
<organism evidence="2 3">
    <name type="scientific">Coccidioides immitis RMSCC 2394</name>
    <dbReference type="NCBI Taxonomy" id="404692"/>
    <lineage>
        <taxon>Eukaryota</taxon>
        <taxon>Fungi</taxon>
        <taxon>Dikarya</taxon>
        <taxon>Ascomycota</taxon>
        <taxon>Pezizomycotina</taxon>
        <taxon>Eurotiomycetes</taxon>
        <taxon>Eurotiomycetidae</taxon>
        <taxon>Onygenales</taxon>
        <taxon>Onygenaceae</taxon>
        <taxon>Coccidioides</taxon>
    </lineage>
</organism>
<reference evidence="3" key="1">
    <citation type="journal article" date="2010" name="Genome Res.">
        <title>Population genomic sequencing of Coccidioides fungi reveals recent hybridization and transposon control.</title>
        <authorList>
            <person name="Neafsey D.E."/>
            <person name="Barker B.M."/>
            <person name="Sharpton T.J."/>
            <person name="Stajich J.E."/>
            <person name="Park D.J."/>
            <person name="Whiston E."/>
            <person name="Hung C.-Y."/>
            <person name="McMahan C."/>
            <person name="White J."/>
            <person name="Sykes S."/>
            <person name="Heiman D."/>
            <person name="Young S."/>
            <person name="Zeng Q."/>
            <person name="Abouelleil A."/>
            <person name="Aftuck L."/>
            <person name="Bessette D."/>
            <person name="Brown A."/>
            <person name="FitzGerald M."/>
            <person name="Lui A."/>
            <person name="Macdonald J.P."/>
            <person name="Priest M."/>
            <person name="Orbach M.J."/>
            <person name="Galgiani J.N."/>
            <person name="Kirkland T.N."/>
            <person name="Cole G.T."/>
            <person name="Birren B.W."/>
            <person name="Henn M.R."/>
            <person name="Taylor J.W."/>
            <person name="Rounsley S.D."/>
        </authorList>
    </citation>
    <scope>NUCLEOTIDE SEQUENCE [LARGE SCALE GENOMIC DNA]</scope>
    <source>
        <strain evidence="3">RMSCC 2394</strain>
    </source>
</reference>
<dbReference type="AlphaFoldDB" id="A0A0J6YKR8"/>
<evidence type="ECO:0000256" key="1">
    <source>
        <dbReference type="SAM" id="MobiDB-lite"/>
    </source>
</evidence>
<accession>A0A0J6YKR8</accession>